<dbReference type="InterPro" id="IPR000868">
    <property type="entry name" value="Isochorismatase-like_dom"/>
</dbReference>
<dbReference type="Pfam" id="PF00857">
    <property type="entry name" value="Isochorismatase"/>
    <property type="match status" value="1"/>
</dbReference>
<dbReference type="AlphaFoldDB" id="A0A7Y7M6G6"/>
<evidence type="ECO:0000256" key="3">
    <source>
        <dbReference type="ARBA" id="ARBA00022723"/>
    </source>
</evidence>
<evidence type="ECO:0000256" key="6">
    <source>
        <dbReference type="ARBA" id="ARBA00039017"/>
    </source>
</evidence>
<dbReference type="InterPro" id="IPR052347">
    <property type="entry name" value="Isochorismatase_Nicotinamidase"/>
</dbReference>
<comment type="similarity">
    <text evidence="1">Belongs to the isochorismatase family.</text>
</comment>
<keyword evidence="3" id="KW-0479">Metal-binding</keyword>
<proteinExistence type="inferred from homology"/>
<dbReference type="RefSeq" id="WP_176641458.1">
    <property type="nucleotide sequence ID" value="NZ_JABXXP010000677.1"/>
</dbReference>
<evidence type="ECO:0000256" key="4">
    <source>
        <dbReference type="ARBA" id="ARBA00022801"/>
    </source>
</evidence>
<evidence type="ECO:0000256" key="1">
    <source>
        <dbReference type="ARBA" id="ARBA00006336"/>
    </source>
</evidence>
<dbReference type="NCBIfam" id="NF008623">
    <property type="entry name" value="PRK11609.1"/>
    <property type="match status" value="1"/>
</dbReference>
<evidence type="ECO:0000313" key="10">
    <source>
        <dbReference type="Proteomes" id="UP000534870"/>
    </source>
</evidence>
<keyword evidence="2" id="KW-0662">Pyridine nucleotide biosynthesis</keyword>
<accession>A0A7Y7M6G6</accession>
<dbReference type="GO" id="GO:0008936">
    <property type="term" value="F:nicotinamidase activity"/>
    <property type="evidence" value="ECO:0007669"/>
    <property type="project" value="UniProtKB-EC"/>
</dbReference>
<reference evidence="9 10" key="1">
    <citation type="submission" date="2020-06" db="EMBL/GenBank/DDBJ databases">
        <title>Description of novel acetic acid bacteria.</title>
        <authorList>
            <person name="Sombolestani A."/>
        </authorList>
    </citation>
    <scope>NUCLEOTIDE SEQUENCE [LARGE SCALE GENOMIC DNA]</scope>
    <source>
        <strain evidence="9 10">LMG 31431</strain>
    </source>
</reference>
<dbReference type="PANTHER" id="PTHR11080">
    <property type="entry name" value="PYRAZINAMIDASE/NICOTINAMIDASE"/>
    <property type="match status" value="1"/>
</dbReference>
<dbReference type="InterPro" id="IPR036380">
    <property type="entry name" value="Isochorismatase-like_sf"/>
</dbReference>
<evidence type="ECO:0000256" key="7">
    <source>
        <dbReference type="ARBA" id="ARBA00043224"/>
    </source>
</evidence>
<dbReference type="EC" id="3.5.1.19" evidence="6"/>
<dbReference type="EMBL" id="JABXXP010000677">
    <property type="protein sequence ID" value="NVN12985.1"/>
    <property type="molecule type" value="Genomic_DNA"/>
</dbReference>
<gene>
    <name evidence="9" type="primary">pncA</name>
    <name evidence="9" type="ORF">HUK84_17930</name>
</gene>
<name>A0A7Y7M6G6_9PROT</name>
<evidence type="ECO:0000259" key="8">
    <source>
        <dbReference type="Pfam" id="PF00857"/>
    </source>
</evidence>
<protein>
    <recommendedName>
        <fullName evidence="6">nicotinamidase</fullName>
        <ecNumber evidence="6">3.5.1.19</ecNumber>
    </recommendedName>
    <alternativeName>
        <fullName evidence="7">Nicotinamide deamidase</fullName>
    </alternativeName>
</protein>
<evidence type="ECO:0000256" key="5">
    <source>
        <dbReference type="ARBA" id="ARBA00037900"/>
    </source>
</evidence>
<comment type="caution">
    <text evidence="9">The sequence shown here is derived from an EMBL/GenBank/DDBJ whole genome shotgun (WGS) entry which is preliminary data.</text>
</comment>
<dbReference type="GO" id="GO:0019363">
    <property type="term" value="P:pyridine nucleotide biosynthetic process"/>
    <property type="evidence" value="ECO:0007669"/>
    <property type="project" value="UniProtKB-KW"/>
</dbReference>
<dbReference type="Gene3D" id="3.40.50.850">
    <property type="entry name" value="Isochorismatase-like"/>
    <property type="match status" value="1"/>
</dbReference>
<evidence type="ECO:0000313" key="9">
    <source>
        <dbReference type="EMBL" id="NVN12985.1"/>
    </source>
</evidence>
<evidence type="ECO:0000256" key="2">
    <source>
        <dbReference type="ARBA" id="ARBA00022642"/>
    </source>
</evidence>
<dbReference type="Proteomes" id="UP000534870">
    <property type="component" value="Unassembled WGS sequence"/>
</dbReference>
<organism evidence="9 10">
    <name type="scientific">Nguyenibacter vanlangensis</name>
    <dbReference type="NCBI Taxonomy" id="1216886"/>
    <lineage>
        <taxon>Bacteria</taxon>
        <taxon>Pseudomonadati</taxon>
        <taxon>Pseudomonadota</taxon>
        <taxon>Alphaproteobacteria</taxon>
        <taxon>Acetobacterales</taxon>
        <taxon>Acetobacteraceae</taxon>
        <taxon>Nguyenibacter</taxon>
    </lineage>
</organism>
<dbReference type="CDD" id="cd01011">
    <property type="entry name" value="nicotinamidase"/>
    <property type="match status" value="1"/>
</dbReference>
<dbReference type="SUPFAM" id="SSF52499">
    <property type="entry name" value="Isochorismatase-like hydrolases"/>
    <property type="match status" value="1"/>
</dbReference>
<comment type="pathway">
    <text evidence="5">Cofactor biosynthesis; nicotinate biosynthesis; nicotinate from nicotinamide: step 1/1.</text>
</comment>
<feature type="domain" description="Isochorismatase-like" evidence="8">
    <location>
        <begin position="9"/>
        <end position="177"/>
    </location>
</feature>
<dbReference type="GO" id="GO:0046872">
    <property type="term" value="F:metal ion binding"/>
    <property type="evidence" value="ECO:0007669"/>
    <property type="project" value="UniProtKB-KW"/>
</dbReference>
<dbReference type="PANTHER" id="PTHR11080:SF2">
    <property type="entry name" value="LD05707P"/>
    <property type="match status" value="1"/>
</dbReference>
<sequence length="201" mass="21545">MIPITAHDALLVIDVQNDFLPGGALVVPRGDAVIPVINHLTRLPFGQQAASQDWHPHGHASFASTHGSHAPHGTWPDHCVAGTHGAELAPALDQTRVGMVIRKGRALDIDSYSAFLDNDRTTRTGLEFWLRGLGVTRVFITGLALDYCVAFTAIDAKTLGFETFVVEDACRGIAPDPAATWQALERHGIVRVRSADLAGTA</sequence>
<keyword evidence="4 9" id="KW-0378">Hydrolase</keyword>